<dbReference type="FunFam" id="3.20.20.210:FF:000008">
    <property type="entry name" value="Uroporphyrinogen decarboxylase"/>
    <property type="match status" value="1"/>
</dbReference>
<evidence type="ECO:0000256" key="4">
    <source>
        <dbReference type="ARBA" id="ARBA00022490"/>
    </source>
</evidence>
<evidence type="ECO:0000256" key="6">
    <source>
        <dbReference type="ARBA" id="ARBA00023239"/>
    </source>
</evidence>
<dbReference type="GO" id="GO:0006783">
    <property type="term" value="P:heme biosynthetic process"/>
    <property type="evidence" value="ECO:0007669"/>
    <property type="project" value="TreeGrafter"/>
</dbReference>
<organism evidence="12">
    <name type="scientific">Eutreptiella braarudii</name>
    <dbReference type="NCBI Taxonomy" id="215697"/>
    <lineage>
        <taxon>Eukaryota</taxon>
        <taxon>Discoba</taxon>
        <taxon>Euglenozoa</taxon>
        <taxon>Euglenida</taxon>
        <taxon>Spirocuta</taxon>
        <taxon>Euglenophyceae</taxon>
        <taxon>Eutreptiales</taxon>
        <taxon>Eutreptiaceae</taxon>
        <taxon>Eutreptiella</taxon>
    </lineage>
</organism>
<proteinExistence type="evidence at transcript level"/>
<evidence type="ECO:0000313" key="12">
    <source>
        <dbReference type="EMBL" id="APF46188.1"/>
    </source>
</evidence>
<sequence length="385" mass="42475">MCSTTAAPAPGPSLNEKYPLQNDLMLRAARGERVERTPVWLFRQAGRHLPEYMAYKEEKGKNFLQLLDDPLDVAEVTMQPIRRYPLDAAILFSDILVVAEALGIDVEMPGGKGITVPRPLTGPDDFYARIPKEVDVAQKLSHVITAVTTIKETLKGKVPLIGFSAAPWTLMYYMVGGSSRQNQENGEMWLREYPEASKDLLDLLTGVVIEYMSLQVQAGADMIQVFEAMGDFISEENFYEWAMPLLKRIATELRERHPDVPLLCFTRGATYSSVALQQAGYNIITMDTKTDRKATRAALQADFEANGAPAGRVSGVQGNFDVALLREPSTEAQVRDAVATLLQDLGPQQLIANLGEGLMGKENPELVTAFVNAVHEISEQMIAAE</sequence>
<comment type="subunit">
    <text evidence="2">Homodimer.</text>
</comment>
<dbReference type="PANTHER" id="PTHR21091">
    <property type="entry name" value="METHYLTETRAHYDROFOLATE:HOMOCYSTEINE METHYLTRANSFERASE RELATED"/>
    <property type="match status" value="1"/>
</dbReference>
<dbReference type="SUPFAM" id="SSF51726">
    <property type="entry name" value="UROD/MetE-like"/>
    <property type="match status" value="1"/>
</dbReference>
<evidence type="ECO:0000259" key="11">
    <source>
        <dbReference type="Pfam" id="PF01208"/>
    </source>
</evidence>
<reference evidence="12" key="1">
    <citation type="journal article" date="2016" name="J. Phycol.">
        <title>The tetrapyrrole synthesis pathway as a model of horizontal gene transfer in euglenoids.</title>
        <authorList>
            <person name="Lakey B."/>
            <person name="Triemer R."/>
        </authorList>
    </citation>
    <scope>NUCLEOTIDE SEQUENCE</scope>
</reference>
<accession>A0A1L3A3Z6</accession>
<feature type="non-terminal residue" evidence="12">
    <location>
        <position position="385"/>
    </location>
</feature>
<dbReference type="PANTHER" id="PTHR21091:SF169">
    <property type="entry name" value="UROPORPHYRINOGEN DECARBOXYLASE"/>
    <property type="match status" value="1"/>
</dbReference>
<keyword evidence="7" id="KW-0627">Porphyrin biosynthesis</keyword>
<evidence type="ECO:0000256" key="10">
    <source>
        <dbReference type="ARBA" id="ARBA00048411"/>
    </source>
</evidence>
<evidence type="ECO:0000256" key="2">
    <source>
        <dbReference type="ARBA" id="ARBA00011738"/>
    </source>
</evidence>
<keyword evidence="5" id="KW-0210">Decarboxylase</keyword>
<dbReference type="InterPro" id="IPR038071">
    <property type="entry name" value="UROD/MetE-like_sf"/>
</dbReference>
<keyword evidence="4" id="KW-0963">Cytoplasm</keyword>
<dbReference type="InterPro" id="IPR000257">
    <property type="entry name" value="Uroporphyrinogen_deCOase"/>
</dbReference>
<comment type="catalytic activity">
    <reaction evidence="9">
        <text>uroporphyrinogen I + 4 H(+) = coproporphyrinogen I + 4 CO2</text>
        <dbReference type="Rhea" id="RHEA:31239"/>
        <dbReference type="ChEBI" id="CHEBI:15378"/>
        <dbReference type="ChEBI" id="CHEBI:16526"/>
        <dbReference type="ChEBI" id="CHEBI:62626"/>
        <dbReference type="ChEBI" id="CHEBI:62631"/>
    </reaction>
    <physiologicalReaction direction="left-to-right" evidence="9">
        <dbReference type="Rhea" id="RHEA:31240"/>
    </physiologicalReaction>
</comment>
<dbReference type="EMBL" id="KU500766">
    <property type="protein sequence ID" value="APF46188.1"/>
    <property type="molecule type" value="mRNA"/>
</dbReference>
<evidence type="ECO:0000256" key="3">
    <source>
        <dbReference type="ARBA" id="ARBA00014308"/>
    </source>
</evidence>
<dbReference type="GO" id="GO:0004853">
    <property type="term" value="F:uroporphyrinogen decarboxylase activity"/>
    <property type="evidence" value="ECO:0007669"/>
    <property type="project" value="UniProtKB-EC"/>
</dbReference>
<evidence type="ECO:0000256" key="7">
    <source>
        <dbReference type="ARBA" id="ARBA00023244"/>
    </source>
</evidence>
<feature type="domain" description="Uroporphyrinogen decarboxylase (URO-D)" evidence="11">
    <location>
        <begin position="21"/>
        <end position="376"/>
    </location>
</feature>
<dbReference type="Gene3D" id="3.20.20.210">
    <property type="match status" value="1"/>
</dbReference>
<dbReference type="GO" id="GO:0005829">
    <property type="term" value="C:cytosol"/>
    <property type="evidence" value="ECO:0007669"/>
    <property type="project" value="UniProtKB-SubCell"/>
</dbReference>
<keyword evidence="6" id="KW-0456">Lyase</keyword>
<evidence type="ECO:0000256" key="5">
    <source>
        <dbReference type="ARBA" id="ARBA00022793"/>
    </source>
</evidence>
<comment type="subcellular location">
    <subcellularLocation>
        <location evidence="1">Cytoplasm</location>
        <location evidence="1">Cytosol</location>
    </subcellularLocation>
</comment>
<comment type="function">
    <text evidence="8">Catalyzes the sequential decarboxylation of the four acetate side chains of uroporphyrinogen to form coproporphyrinogen and participates in the fifth step in the heme biosynthetic pathway. Isomer I or isomer III of uroporphyrinogen may serve as substrate, but only coproporphyrinogen III can ultimately be converted to heme. In vitro also decarboxylates pentacarboxylate porphyrinogen I.</text>
</comment>
<comment type="catalytic activity">
    <reaction evidence="10">
        <text>uroporphyrinogen III + 4 H(+) = coproporphyrinogen III + 4 CO2</text>
        <dbReference type="Rhea" id="RHEA:19865"/>
        <dbReference type="ChEBI" id="CHEBI:15378"/>
        <dbReference type="ChEBI" id="CHEBI:16526"/>
        <dbReference type="ChEBI" id="CHEBI:57308"/>
        <dbReference type="ChEBI" id="CHEBI:57309"/>
        <dbReference type="EC" id="4.1.1.37"/>
    </reaction>
    <physiologicalReaction direction="left-to-right" evidence="10">
        <dbReference type="Rhea" id="RHEA:19866"/>
    </physiologicalReaction>
</comment>
<dbReference type="AlphaFoldDB" id="A0A1L3A3Z6"/>
<evidence type="ECO:0000256" key="1">
    <source>
        <dbReference type="ARBA" id="ARBA00004514"/>
    </source>
</evidence>
<dbReference type="Pfam" id="PF01208">
    <property type="entry name" value="URO-D"/>
    <property type="match status" value="1"/>
</dbReference>
<evidence type="ECO:0000256" key="8">
    <source>
        <dbReference type="ARBA" id="ARBA00045708"/>
    </source>
</evidence>
<protein>
    <recommendedName>
        <fullName evidence="3">Uroporphyrinogen decarboxylase</fullName>
    </recommendedName>
</protein>
<feature type="non-terminal residue" evidence="12">
    <location>
        <position position="1"/>
    </location>
</feature>
<reference evidence="12" key="2">
    <citation type="submission" date="2016-01" db="EMBL/GenBank/DDBJ databases">
        <authorList>
            <person name="Oliw E.H."/>
        </authorList>
    </citation>
    <scope>NUCLEOTIDE SEQUENCE</scope>
</reference>
<name>A0A1L3A3Z6_9EUGL</name>
<evidence type="ECO:0000256" key="9">
    <source>
        <dbReference type="ARBA" id="ARBA00047341"/>
    </source>
</evidence>